<evidence type="ECO:0000313" key="3">
    <source>
        <dbReference type="Proteomes" id="UP000249417"/>
    </source>
</evidence>
<dbReference type="Proteomes" id="UP000249417">
    <property type="component" value="Unassembled WGS sequence"/>
</dbReference>
<proteinExistence type="predicted"/>
<gene>
    <name evidence="2" type="ORF">DI551_01185</name>
</gene>
<evidence type="ECO:0000256" key="1">
    <source>
        <dbReference type="SAM" id="MobiDB-lite"/>
    </source>
</evidence>
<name>A0A2W5N567_9BACT</name>
<protein>
    <submittedName>
        <fullName evidence="2">Uncharacterized protein</fullName>
    </submittedName>
</protein>
<comment type="caution">
    <text evidence="2">The sequence shown here is derived from an EMBL/GenBank/DDBJ whole genome shotgun (WGS) entry which is preliminary data.</text>
</comment>
<accession>A0A2W5N567</accession>
<feature type="region of interest" description="Disordered" evidence="1">
    <location>
        <begin position="1"/>
        <end position="24"/>
    </location>
</feature>
<dbReference type="EMBL" id="QFQB01000004">
    <property type="protein sequence ID" value="PZQ48612.1"/>
    <property type="molecule type" value="Genomic_DNA"/>
</dbReference>
<evidence type="ECO:0000313" key="2">
    <source>
        <dbReference type="EMBL" id="PZQ48612.1"/>
    </source>
</evidence>
<sequence>MMHEEFNEDKKREERINERGRHPSADMLDWTRSQWSSWWDDGVQRSHASETGASYRDFAPLSLPAGGPSFDPRGKAGDLGQELMLLFARDAEGKAKDKFADMVIVSCSDETIIDSKAKAAFVLDVAKLAAPSRMTEVLETLLQSAKRGHFDIGASFVSSAVYSFNDHVSKEDKPKIALLLRHYVKDYGSAMAQSSFAQTARGLTP</sequence>
<organism evidence="2 3">
    <name type="scientific">Micavibrio aeruginosavorus</name>
    <dbReference type="NCBI Taxonomy" id="349221"/>
    <lineage>
        <taxon>Bacteria</taxon>
        <taxon>Pseudomonadati</taxon>
        <taxon>Bdellovibrionota</taxon>
        <taxon>Bdellovibrionia</taxon>
        <taxon>Bdellovibrionales</taxon>
        <taxon>Pseudobdellovibrionaceae</taxon>
        <taxon>Micavibrio</taxon>
    </lineage>
</organism>
<dbReference type="AlphaFoldDB" id="A0A2W5N567"/>
<reference evidence="2 3" key="1">
    <citation type="submission" date="2017-08" db="EMBL/GenBank/DDBJ databases">
        <title>Infants hospitalized years apart are colonized by the same room-sourced microbial strains.</title>
        <authorList>
            <person name="Brooks B."/>
            <person name="Olm M.R."/>
            <person name="Firek B.A."/>
            <person name="Baker R."/>
            <person name="Thomas B.C."/>
            <person name="Morowitz M.J."/>
            <person name="Banfield J.F."/>
        </authorList>
    </citation>
    <scope>NUCLEOTIDE SEQUENCE [LARGE SCALE GENOMIC DNA]</scope>
    <source>
        <strain evidence="2">S2_005_002_R2_29</strain>
    </source>
</reference>